<dbReference type="Pfam" id="PF01073">
    <property type="entry name" value="3Beta_HSD"/>
    <property type="match status" value="1"/>
</dbReference>
<sequence length="352" mass="39072">MPDIYLVIGSNALGRHIAKKLIARGDVVAVLDNEQHFDDGIPFHSAGTIEYSAVLSVLKKTGATCVFHTRMATLGENLPKIEADEKRWKINVEGVRNVVSACVDAKVAKLIYMSSADIIFTGQPINGADETYPLPKKGYQTQQETVLVAEKMVLDANGQQGLLTCALRPSHIFGAGLLRDSRPPALLLNLYKQYQEGKTGYQIGDNKSLVDFTSVQNLADAHILAADYLASPLNPKHPVASFLHYKWAKKEPVVISRWLALAIVTAKDIGGRITGEPVKTSRQGIVMATTSRWYDISKAKEALGYSPKVSMEEEMDNMVEWFMKDFLDTQEGSGWEDWDPKWENSEPKNSRF</sequence>
<dbReference type="InterPro" id="IPR050177">
    <property type="entry name" value="Lipid_A_modif_metabolic_enz"/>
</dbReference>
<feature type="compositionally biased region" description="Basic and acidic residues" evidence="3">
    <location>
        <begin position="338"/>
        <end position="352"/>
    </location>
</feature>
<keyword evidence="2" id="KW-0560">Oxidoreductase</keyword>
<dbReference type="GO" id="GO:0006694">
    <property type="term" value="P:steroid biosynthetic process"/>
    <property type="evidence" value="ECO:0007669"/>
    <property type="project" value="InterPro"/>
</dbReference>
<dbReference type="InterPro" id="IPR002225">
    <property type="entry name" value="3Beta_OHSteriod_DH/Estase"/>
</dbReference>
<gene>
    <name evidence="5" type="ORF">BT96DRAFT_984590</name>
</gene>
<evidence type="ECO:0000256" key="2">
    <source>
        <dbReference type="ARBA" id="ARBA00023002"/>
    </source>
</evidence>
<dbReference type="EMBL" id="ML769387">
    <property type="protein sequence ID" value="KAE9409519.1"/>
    <property type="molecule type" value="Genomic_DNA"/>
</dbReference>
<accession>A0A6A4IG10</accession>
<name>A0A6A4IG10_9AGAR</name>
<dbReference type="Proteomes" id="UP000799118">
    <property type="component" value="Unassembled WGS sequence"/>
</dbReference>
<dbReference type="PANTHER" id="PTHR43245:SF51">
    <property type="entry name" value="SHORT CHAIN DEHYDROGENASE_REDUCTASE FAMILY 42E, MEMBER 2"/>
    <property type="match status" value="1"/>
</dbReference>
<evidence type="ECO:0000256" key="3">
    <source>
        <dbReference type="SAM" id="MobiDB-lite"/>
    </source>
</evidence>
<dbReference type="GO" id="GO:0016616">
    <property type="term" value="F:oxidoreductase activity, acting on the CH-OH group of donors, NAD or NADP as acceptor"/>
    <property type="evidence" value="ECO:0007669"/>
    <property type="project" value="InterPro"/>
</dbReference>
<evidence type="ECO:0000256" key="1">
    <source>
        <dbReference type="ARBA" id="ARBA00009219"/>
    </source>
</evidence>
<dbReference type="PANTHER" id="PTHR43245">
    <property type="entry name" value="BIFUNCTIONAL POLYMYXIN RESISTANCE PROTEIN ARNA"/>
    <property type="match status" value="1"/>
</dbReference>
<evidence type="ECO:0000313" key="6">
    <source>
        <dbReference type="Proteomes" id="UP000799118"/>
    </source>
</evidence>
<keyword evidence="6" id="KW-1185">Reference proteome</keyword>
<dbReference type="AlphaFoldDB" id="A0A6A4IG10"/>
<comment type="similarity">
    <text evidence="1">Belongs to the 3-beta-HSD family.</text>
</comment>
<evidence type="ECO:0000259" key="4">
    <source>
        <dbReference type="Pfam" id="PF01073"/>
    </source>
</evidence>
<reference evidence="5" key="1">
    <citation type="journal article" date="2019" name="Environ. Microbiol.">
        <title>Fungal ecological strategies reflected in gene transcription - a case study of two litter decomposers.</title>
        <authorList>
            <person name="Barbi F."/>
            <person name="Kohler A."/>
            <person name="Barry K."/>
            <person name="Baskaran P."/>
            <person name="Daum C."/>
            <person name="Fauchery L."/>
            <person name="Ihrmark K."/>
            <person name="Kuo A."/>
            <person name="LaButti K."/>
            <person name="Lipzen A."/>
            <person name="Morin E."/>
            <person name="Grigoriev I.V."/>
            <person name="Henrissat B."/>
            <person name="Lindahl B."/>
            <person name="Martin F."/>
        </authorList>
    </citation>
    <scope>NUCLEOTIDE SEQUENCE</scope>
    <source>
        <strain evidence="5">JB14</strain>
    </source>
</reference>
<feature type="domain" description="3-beta hydroxysteroid dehydrogenase/isomerase" evidence="4">
    <location>
        <begin position="13"/>
        <end position="234"/>
    </location>
</feature>
<organism evidence="5 6">
    <name type="scientific">Gymnopus androsaceus JB14</name>
    <dbReference type="NCBI Taxonomy" id="1447944"/>
    <lineage>
        <taxon>Eukaryota</taxon>
        <taxon>Fungi</taxon>
        <taxon>Dikarya</taxon>
        <taxon>Basidiomycota</taxon>
        <taxon>Agaricomycotina</taxon>
        <taxon>Agaricomycetes</taxon>
        <taxon>Agaricomycetidae</taxon>
        <taxon>Agaricales</taxon>
        <taxon>Marasmiineae</taxon>
        <taxon>Omphalotaceae</taxon>
        <taxon>Gymnopus</taxon>
    </lineage>
</organism>
<evidence type="ECO:0000313" key="5">
    <source>
        <dbReference type="EMBL" id="KAE9409519.1"/>
    </source>
</evidence>
<protein>
    <submittedName>
        <fullName evidence="5">NAD(P)-binding protein</fullName>
    </submittedName>
</protein>
<dbReference type="Gene3D" id="3.40.50.720">
    <property type="entry name" value="NAD(P)-binding Rossmann-like Domain"/>
    <property type="match status" value="1"/>
</dbReference>
<dbReference type="OrthoDB" id="10058185at2759"/>
<feature type="region of interest" description="Disordered" evidence="3">
    <location>
        <begin position="332"/>
        <end position="352"/>
    </location>
</feature>
<dbReference type="InterPro" id="IPR036291">
    <property type="entry name" value="NAD(P)-bd_dom_sf"/>
</dbReference>
<proteinExistence type="inferred from homology"/>
<dbReference type="SUPFAM" id="SSF51735">
    <property type="entry name" value="NAD(P)-binding Rossmann-fold domains"/>
    <property type="match status" value="1"/>
</dbReference>